<dbReference type="InterPro" id="IPR001254">
    <property type="entry name" value="Trypsin_dom"/>
</dbReference>
<accession>A0AAV5T3B3</accession>
<protein>
    <recommendedName>
        <fullName evidence="2">Peptidase S1 domain-containing protein</fullName>
    </recommendedName>
</protein>
<dbReference type="Pfam" id="PF00089">
    <property type="entry name" value="Trypsin"/>
    <property type="match status" value="1"/>
</dbReference>
<dbReference type="Gene3D" id="2.40.10.10">
    <property type="entry name" value="Trypsin-like serine proteases"/>
    <property type="match status" value="1"/>
</dbReference>
<evidence type="ECO:0000313" key="4">
    <source>
        <dbReference type="Proteomes" id="UP001432027"/>
    </source>
</evidence>
<name>A0AAV5T3B3_9BILA</name>
<feature type="domain" description="Peptidase S1" evidence="2">
    <location>
        <begin position="18"/>
        <end position="88"/>
    </location>
</feature>
<gene>
    <name evidence="3" type="ORF">PENTCL1PPCAC_9518</name>
</gene>
<dbReference type="InterPro" id="IPR043504">
    <property type="entry name" value="Peptidase_S1_PA_chymotrypsin"/>
</dbReference>
<dbReference type="GO" id="GO:0004252">
    <property type="term" value="F:serine-type endopeptidase activity"/>
    <property type="evidence" value="ECO:0007669"/>
    <property type="project" value="InterPro"/>
</dbReference>
<keyword evidence="1" id="KW-1015">Disulfide bond</keyword>
<dbReference type="Proteomes" id="UP001432027">
    <property type="component" value="Unassembled WGS sequence"/>
</dbReference>
<reference evidence="3" key="1">
    <citation type="submission" date="2023-10" db="EMBL/GenBank/DDBJ databases">
        <title>Genome assembly of Pristionchus species.</title>
        <authorList>
            <person name="Yoshida K."/>
            <person name="Sommer R.J."/>
        </authorList>
    </citation>
    <scope>NUCLEOTIDE SEQUENCE</scope>
    <source>
        <strain evidence="3">RS0144</strain>
    </source>
</reference>
<dbReference type="PANTHER" id="PTHR24253">
    <property type="entry name" value="TRANSMEMBRANE PROTEASE SERINE"/>
    <property type="match status" value="1"/>
</dbReference>
<evidence type="ECO:0000256" key="1">
    <source>
        <dbReference type="ARBA" id="ARBA00023157"/>
    </source>
</evidence>
<proteinExistence type="predicted"/>
<evidence type="ECO:0000313" key="3">
    <source>
        <dbReference type="EMBL" id="GMS87343.1"/>
    </source>
</evidence>
<dbReference type="EMBL" id="BTSX01000003">
    <property type="protein sequence ID" value="GMS87343.1"/>
    <property type="molecule type" value="Genomic_DNA"/>
</dbReference>
<sequence>MHFLSGNIVCRKSDKSILSAKNVFVTAGIAILEIFTNNFNHDTTANDIALLKLEQPLIFNDHISAICLPNLSQPVPENGNAVVTGFGYS</sequence>
<dbReference type="GO" id="GO:0006508">
    <property type="term" value="P:proteolysis"/>
    <property type="evidence" value="ECO:0007669"/>
    <property type="project" value="InterPro"/>
</dbReference>
<organism evidence="3 4">
    <name type="scientific">Pristionchus entomophagus</name>
    <dbReference type="NCBI Taxonomy" id="358040"/>
    <lineage>
        <taxon>Eukaryota</taxon>
        <taxon>Metazoa</taxon>
        <taxon>Ecdysozoa</taxon>
        <taxon>Nematoda</taxon>
        <taxon>Chromadorea</taxon>
        <taxon>Rhabditida</taxon>
        <taxon>Rhabditina</taxon>
        <taxon>Diplogasteromorpha</taxon>
        <taxon>Diplogasteroidea</taxon>
        <taxon>Neodiplogasteridae</taxon>
        <taxon>Pristionchus</taxon>
    </lineage>
</organism>
<feature type="non-terminal residue" evidence="3">
    <location>
        <position position="89"/>
    </location>
</feature>
<dbReference type="AlphaFoldDB" id="A0AAV5T3B3"/>
<comment type="caution">
    <text evidence="3">The sequence shown here is derived from an EMBL/GenBank/DDBJ whole genome shotgun (WGS) entry which is preliminary data.</text>
</comment>
<dbReference type="PANTHER" id="PTHR24253:SF153">
    <property type="entry name" value="SERINE PROTEASE HEPSIN"/>
    <property type="match status" value="1"/>
</dbReference>
<evidence type="ECO:0000259" key="2">
    <source>
        <dbReference type="Pfam" id="PF00089"/>
    </source>
</evidence>
<dbReference type="SUPFAM" id="SSF50494">
    <property type="entry name" value="Trypsin-like serine proteases"/>
    <property type="match status" value="1"/>
</dbReference>
<dbReference type="InterPro" id="IPR009003">
    <property type="entry name" value="Peptidase_S1_PA"/>
</dbReference>
<keyword evidence="4" id="KW-1185">Reference proteome</keyword>